<name>A0A5D4S1S4_9BACI</name>
<evidence type="ECO:0000313" key="2">
    <source>
        <dbReference type="Proteomes" id="UP000323732"/>
    </source>
</evidence>
<organism evidence="1 2">
    <name type="scientific">Bacillus infantis</name>
    <dbReference type="NCBI Taxonomy" id="324767"/>
    <lineage>
        <taxon>Bacteria</taxon>
        <taxon>Bacillati</taxon>
        <taxon>Bacillota</taxon>
        <taxon>Bacilli</taxon>
        <taxon>Bacillales</taxon>
        <taxon>Bacillaceae</taxon>
        <taxon>Bacillus</taxon>
    </lineage>
</organism>
<dbReference type="EMBL" id="VTES01000015">
    <property type="protein sequence ID" value="TYS55776.1"/>
    <property type="molecule type" value="Genomic_DNA"/>
</dbReference>
<comment type="caution">
    <text evidence="1">The sequence shown here is derived from an EMBL/GenBank/DDBJ whole genome shotgun (WGS) entry which is preliminary data.</text>
</comment>
<sequence>MREQGLYKKYQVTKTSTGEEVEGVFILKPDTDPIAIAALQKYAELTEDELLAGQISEWLEALELMGSELPTKCDYCEDIAKVKSSPFMGDAGASMCKCCWDITREEYRASHGEEIGEF</sequence>
<accession>A0A5D4S1S4</accession>
<evidence type="ECO:0000313" key="1">
    <source>
        <dbReference type="EMBL" id="TYS55776.1"/>
    </source>
</evidence>
<gene>
    <name evidence="1" type="ORF">FZD47_25455</name>
</gene>
<dbReference type="RefSeq" id="WP_148951140.1">
    <property type="nucleotide sequence ID" value="NZ_VTES01000015.1"/>
</dbReference>
<proteinExistence type="predicted"/>
<reference evidence="1 2" key="1">
    <citation type="submission" date="2019-08" db="EMBL/GenBank/DDBJ databases">
        <title>Bacillus genomes from the desert of Cuatro Cienegas, Coahuila.</title>
        <authorList>
            <person name="Olmedo-Alvarez G."/>
        </authorList>
    </citation>
    <scope>NUCLEOTIDE SEQUENCE [LARGE SCALE GENOMIC DNA]</scope>
    <source>
        <strain evidence="1 2">CH37_1T</strain>
    </source>
</reference>
<dbReference type="Proteomes" id="UP000323732">
    <property type="component" value="Unassembled WGS sequence"/>
</dbReference>
<protein>
    <submittedName>
        <fullName evidence="1">Uncharacterized protein</fullName>
    </submittedName>
</protein>
<dbReference type="AlphaFoldDB" id="A0A5D4S1S4"/>